<keyword evidence="5" id="KW-1185">Reference proteome</keyword>
<gene>
    <name evidence="4" type="ORF">FIBSPDRAFT_782294</name>
</gene>
<feature type="domain" description="DUF6534" evidence="3">
    <location>
        <begin position="167"/>
        <end position="253"/>
    </location>
</feature>
<sequence length="313" mass="34643">MSTVLDLSLGAIEVGVMISTMLYGINCVQVYMYYIRDKPKDPWYIQALVPLVWVIDTLHTCFMIKYLYYTTVIRYGDVSAIGEASWALNTSAFFDGLAGALVQGFFAHRIYVLSRRWPLTIISWIGSLAVVITDTSVMAIAQATQYDLATFESKYRWAIITGLVLQLFVDLVNTTSLCVLLRVERTGFQDTDGILNKLFVWTIQTGIITSIAAILMVAFSVGLPNSALWVSISIFYSKLYSNSLMAALNGRQSLRVLDKHDANQSATFASAFEISAPQQRSRDLTETELGSLPAGKGSFGSYRGNGPFDDSFA</sequence>
<evidence type="ECO:0000256" key="1">
    <source>
        <dbReference type="SAM" id="MobiDB-lite"/>
    </source>
</evidence>
<evidence type="ECO:0000256" key="2">
    <source>
        <dbReference type="SAM" id="Phobius"/>
    </source>
</evidence>
<dbReference type="PANTHER" id="PTHR40465">
    <property type="entry name" value="CHROMOSOME 1, WHOLE GENOME SHOTGUN SEQUENCE"/>
    <property type="match status" value="1"/>
</dbReference>
<evidence type="ECO:0000259" key="3">
    <source>
        <dbReference type="Pfam" id="PF20152"/>
    </source>
</evidence>
<accession>A0A166PR99</accession>
<feature type="transmembrane region" description="Helical" evidence="2">
    <location>
        <begin position="227"/>
        <end position="248"/>
    </location>
</feature>
<evidence type="ECO:0000313" key="5">
    <source>
        <dbReference type="Proteomes" id="UP000076532"/>
    </source>
</evidence>
<keyword evidence="2" id="KW-0472">Membrane</keyword>
<evidence type="ECO:0000313" key="4">
    <source>
        <dbReference type="EMBL" id="KZP26362.1"/>
    </source>
</evidence>
<keyword evidence="2" id="KW-1133">Transmembrane helix</keyword>
<organism evidence="4 5">
    <name type="scientific">Athelia psychrophila</name>
    <dbReference type="NCBI Taxonomy" id="1759441"/>
    <lineage>
        <taxon>Eukaryota</taxon>
        <taxon>Fungi</taxon>
        <taxon>Dikarya</taxon>
        <taxon>Basidiomycota</taxon>
        <taxon>Agaricomycotina</taxon>
        <taxon>Agaricomycetes</taxon>
        <taxon>Agaricomycetidae</taxon>
        <taxon>Atheliales</taxon>
        <taxon>Atheliaceae</taxon>
        <taxon>Athelia</taxon>
    </lineage>
</organism>
<feature type="transmembrane region" description="Helical" evidence="2">
    <location>
        <begin position="119"/>
        <end position="143"/>
    </location>
</feature>
<reference evidence="4 5" key="1">
    <citation type="journal article" date="2016" name="Mol. Biol. Evol.">
        <title>Comparative Genomics of Early-Diverging Mushroom-Forming Fungi Provides Insights into the Origins of Lignocellulose Decay Capabilities.</title>
        <authorList>
            <person name="Nagy L.G."/>
            <person name="Riley R."/>
            <person name="Tritt A."/>
            <person name="Adam C."/>
            <person name="Daum C."/>
            <person name="Floudas D."/>
            <person name="Sun H."/>
            <person name="Yadav J.S."/>
            <person name="Pangilinan J."/>
            <person name="Larsson K.H."/>
            <person name="Matsuura K."/>
            <person name="Barry K."/>
            <person name="Labutti K."/>
            <person name="Kuo R."/>
            <person name="Ohm R.A."/>
            <person name="Bhattacharya S.S."/>
            <person name="Shirouzu T."/>
            <person name="Yoshinaga Y."/>
            <person name="Martin F.M."/>
            <person name="Grigoriev I.V."/>
            <person name="Hibbett D.S."/>
        </authorList>
    </citation>
    <scope>NUCLEOTIDE SEQUENCE [LARGE SCALE GENOMIC DNA]</scope>
    <source>
        <strain evidence="4 5">CBS 109695</strain>
    </source>
</reference>
<name>A0A166PR99_9AGAM</name>
<dbReference type="Proteomes" id="UP000076532">
    <property type="component" value="Unassembled WGS sequence"/>
</dbReference>
<dbReference type="EMBL" id="KV417515">
    <property type="protein sequence ID" value="KZP26362.1"/>
    <property type="molecule type" value="Genomic_DNA"/>
</dbReference>
<feature type="transmembrane region" description="Helical" evidence="2">
    <location>
        <begin position="47"/>
        <end position="68"/>
    </location>
</feature>
<dbReference type="PANTHER" id="PTHR40465:SF1">
    <property type="entry name" value="DUF6534 DOMAIN-CONTAINING PROTEIN"/>
    <property type="match status" value="1"/>
</dbReference>
<feature type="transmembrane region" description="Helical" evidence="2">
    <location>
        <begin position="12"/>
        <end position="35"/>
    </location>
</feature>
<dbReference type="OrthoDB" id="3231781at2759"/>
<feature type="transmembrane region" description="Helical" evidence="2">
    <location>
        <begin position="88"/>
        <end position="107"/>
    </location>
</feature>
<feature type="region of interest" description="Disordered" evidence="1">
    <location>
        <begin position="289"/>
        <end position="313"/>
    </location>
</feature>
<protein>
    <recommendedName>
        <fullName evidence="3">DUF6534 domain-containing protein</fullName>
    </recommendedName>
</protein>
<dbReference type="STRING" id="436010.A0A166PR99"/>
<keyword evidence="2" id="KW-0812">Transmembrane</keyword>
<dbReference type="InterPro" id="IPR045339">
    <property type="entry name" value="DUF6534"/>
</dbReference>
<dbReference type="AlphaFoldDB" id="A0A166PR99"/>
<feature type="transmembrane region" description="Helical" evidence="2">
    <location>
        <begin position="198"/>
        <end position="221"/>
    </location>
</feature>
<dbReference type="Pfam" id="PF20152">
    <property type="entry name" value="DUF6534"/>
    <property type="match status" value="1"/>
</dbReference>
<feature type="transmembrane region" description="Helical" evidence="2">
    <location>
        <begin position="155"/>
        <end position="177"/>
    </location>
</feature>
<proteinExistence type="predicted"/>